<accession>A0ABV2N9K7</accession>
<dbReference type="EMBL" id="JBEPNW010000002">
    <property type="protein sequence ID" value="MET3863157.1"/>
    <property type="molecule type" value="Genomic_DNA"/>
</dbReference>
<name>A0ABV2N9K7_9HYPH</name>
<dbReference type="Gene3D" id="3.90.650.10">
    <property type="entry name" value="PurM-like C-terminal domain"/>
    <property type="match status" value="1"/>
</dbReference>
<protein>
    <submittedName>
        <fullName evidence="2">Phosphoribosylformylglycinamidine (FGAM) synthase-like enzyme</fullName>
    </submittedName>
</protein>
<organism evidence="2 3">
    <name type="scientific">Methylobacterium radiotolerans</name>
    <dbReference type="NCBI Taxonomy" id="31998"/>
    <lineage>
        <taxon>Bacteria</taxon>
        <taxon>Pseudomonadati</taxon>
        <taxon>Pseudomonadota</taxon>
        <taxon>Alphaproteobacteria</taxon>
        <taxon>Hyphomicrobiales</taxon>
        <taxon>Methylobacteriaceae</taxon>
        <taxon>Methylobacterium</taxon>
    </lineage>
</organism>
<dbReference type="InterPro" id="IPR010918">
    <property type="entry name" value="PurM-like_C_dom"/>
</dbReference>
<reference evidence="2 3" key="1">
    <citation type="submission" date="2024-06" db="EMBL/GenBank/DDBJ databases">
        <title>Genomics of switchgrass bacterial isolates.</title>
        <authorList>
            <person name="Shade A."/>
        </authorList>
    </citation>
    <scope>NUCLEOTIDE SEQUENCE [LARGE SCALE GENOMIC DNA]</scope>
    <source>
        <strain evidence="2 3">PvP084</strain>
    </source>
</reference>
<feature type="domain" description="PurM-like C-terminal" evidence="1">
    <location>
        <begin position="7"/>
        <end position="51"/>
    </location>
</feature>
<comment type="caution">
    <text evidence="2">The sequence shown here is derived from an EMBL/GenBank/DDBJ whole genome shotgun (WGS) entry which is preliminary data.</text>
</comment>
<sequence length="87" mass="8834">MPVDLPPHAYLFGEDQGRYLLAVRPEAATDLLSAAAAQGVAAASVGVTGSDRLTLPGGETISLADLSSAHEGWLPDYMASQPAAPAS</sequence>
<proteinExistence type="predicted"/>
<gene>
    <name evidence="2" type="ORF">ABIC20_000466</name>
</gene>
<keyword evidence="3" id="KW-1185">Reference proteome</keyword>
<dbReference type="InterPro" id="IPR036676">
    <property type="entry name" value="PurM-like_C_sf"/>
</dbReference>
<dbReference type="Pfam" id="PF02769">
    <property type="entry name" value="AIRS_C"/>
    <property type="match status" value="1"/>
</dbReference>
<evidence type="ECO:0000259" key="1">
    <source>
        <dbReference type="Pfam" id="PF02769"/>
    </source>
</evidence>
<evidence type="ECO:0000313" key="2">
    <source>
        <dbReference type="EMBL" id="MET3863157.1"/>
    </source>
</evidence>
<dbReference type="Proteomes" id="UP001549119">
    <property type="component" value="Unassembled WGS sequence"/>
</dbReference>
<evidence type="ECO:0000313" key="3">
    <source>
        <dbReference type="Proteomes" id="UP001549119"/>
    </source>
</evidence>
<dbReference type="SUPFAM" id="SSF56042">
    <property type="entry name" value="PurM C-terminal domain-like"/>
    <property type="match status" value="1"/>
</dbReference>